<evidence type="ECO:0000259" key="1">
    <source>
        <dbReference type="PROSITE" id="PS50056"/>
    </source>
</evidence>
<comment type="caution">
    <text evidence="2">The sequence shown here is derived from an EMBL/GenBank/DDBJ whole genome shotgun (WGS) entry which is preliminary data.</text>
</comment>
<dbReference type="InterPro" id="IPR000387">
    <property type="entry name" value="Tyr_Pase_dom"/>
</dbReference>
<proteinExistence type="predicted"/>
<dbReference type="GO" id="GO:0004721">
    <property type="term" value="F:phosphoprotein phosphatase activity"/>
    <property type="evidence" value="ECO:0007669"/>
    <property type="project" value="InterPro"/>
</dbReference>
<organism evidence="2 3">
    <name type="scientific">Gigaspora margarita</name>
    <dbReference type="NCBI Taxonomy" id="4874"/>
    <lineage>
        <taxon>Eukaryota</taxon>
        <taxon>Fungi</taxon>
        <taxon>Fungi incertae sedis</taxon>
        <taxon>Mucoromycota</taxon>
        <taxon>Glomeromycotina</taxon>
        <taxon>Glomeromycetes</taxon>
        <taxon>Diversisporales</taxon>
        <taxon>Gigasporaceae</taxon>
        <taxon>Gigaspora</taxon>
    </lineage>
</organism>
<accession>A0A8H3XHZ9</accession>
<keyword evidence="3" id="KW-1185">Reference proteome</keyword>
<evidence type="ECO:0000313" key="2">
    <source>
        <dbReference type="EMBL" id="KAF0462688.1"/>
    </source>
</evidence>
<dbReference type="SUPFAM" id="SSF52799">
    <property type="entry name" value="(Phosphotyrosine protein) phosphatases II"/>
    <property type="match status" value="1"/>
</dbReference>
<dbReference type="PROSITE" id="PS50056">
    <property type="entry name" value="TYR_PHOSPHATASE_2"/>
    <property type="match status" value="1"/>
</dbReference>
<dbReference type="PROSITE" id="PS00383">
    <property type="entry name" value="TYR_PHOSPHATASE_1"/>
    <property type="match status" value="1"/>
</dbReference>
<name>A0A8H3XHZ9_GIGMA</name>
<dbReference type="InterPro" id="IPR016130">
    <property type="entry name" value="Tyr_Pase_AS"/>
</dbReference>
<evidence type="ECO:0000313" key="3">
    <source>
        <dbReference type="Proteomes" id="UP000439903"/>
    </source>
</evidence>
<reference evidence="2 3" key="1">
    <citation type="journal article" date="2019" name="Environ. Microbiol.">
        <title>At the nexus of three kingdoms: the genome of the mycorrhizal fungus Gigaspora margarita provides insights into plant, endobacterial and fungal interactions.</title>
        <authorList>
            <person name="Venice F."/>
            <person name="Ghignone S."/>
            <person name="Salvioli di Fossalunga A."/>
            <person name="Amselem J."/>
            <person name="Novero M."/>
            <person name="Xianan X."/>
            <person name="Sedzielewska Toro K."/>
            <person name="Morin E."/>
            <person name="Lipzen A."/>
            <person name="Grigoriev I.V."/>
            <person name="Henrissat B."/>
            <person name="Martin F.M."/>
            <person name="Bonfante P."/>
        </authorList>
    </citation>
    <scope>NUCLEOTIDE SEQUENCE [LARGE SCALE GENOMIC DNA]</scope>
    <source>
        <strain evidence="2 3">BEG34</strain>
    </source>
</reference>
<dbReference type="PANTHER" id="PTHR31126:SF1">
    <property type="entry name" value="TYROSINE SPECIFIC PROTEIN PHOSPHATASES DOMAIN-CONTAINING PROTEIN"/>
    <property type="match status" value="1"/>
</dbReference>
<dbReference type="AlphaFoldDB" id="A0A8H3XHZ9"/>
<dbReference type="Proteomes" id="UP000439903">
    <property type="component" value="Unassembled WGS sequence"/>
</dbReference>
<dbReference type="Gene3D" id="3.90.190.10">
    <property type="entry name" value="Protein tyrosine phosphatase superfamily"/>
    <property type="match status" value="1"/>
</dbReference>
<protein>
    <submittedName>
        <fullName evidence="2">Tyrosine serine protein</fullName>
    </submittedName>
</protein>
<sequence length="282" mass="32107">MMQSILNFRDVGESIDVINKNKIGVIKKGLLFRSADPDNATEEDIKQLLNFDIHTIVDLRAGGHEHRQESQLRTSFPITEYPFQHEDNVNPIVRKTININIMGNKLLQNYIASAPFYIRVQIYVCHLIFLQRQAARIMAQYMAPRGLTGMYTDLFDVSDEEICKILEIMTEEANLPILIHCKHGKDRTGVIIAIILSICGVDDETIVQDYASSQEGLASIHSSIVDDMRKLGLTEEFATVSPDVMRNTLIYVKEKYGSIQDYLIGIGFDLDKQKLIRKNFLI</sequence>
<dbReference type="EMBL" id="WTPW01001010">
    <property type="protein sequence ID" value="KAF0462688.1"/>
    <property type="molecule type" value="Genomic_DNA"/>
</dbReference>
<dbReference type="PANTHER" id="PTHR31126">
    <property type="entry name" value="TYROSINE-PROTEIN PHOSPHATASE"/>
    <property type="match status" value="1"/>
</dbReference>
<dbReference type="InterPro" id="IPR029021">
    <property type="entry name" value="Prot-tyrosine_phosphatase-like"/>
</dbReference>
<dbReference type="Pfam" id="PF13350">
    <property type="entry name" value="Y_phosphatase3"/>
    <property type="match status" value="1"/>
</dbReference>
<gene>
    <name evidence="2" type="ORF">F8M41_000243</name>
</gene>
<dbReference type="InterPro" id="IPR026893">
    <property type="entry name" value="Tyr/Ser_Pase_IphP-type"/>
</dbReference>
<feature type="domain" description="Tyrosine specific protein phosphatases" evidence="1">
    <location>
        <begin position="160"/>
        <end position="225"/>
    </location>
</feature>
<dbReference type="OrthoDB" id="9988524at2759"/>